<dbReference type="AlphaFoldDB" id="A0A2R6A6T9"/>
<accession>A0A2R6A6T9</accession>
<dbReference type="Proteomes" id="UP000240569">
    <property type="component" value="Unassembled WGS sequence"/>
</dbReference>
<protein>
    <submittedName>
        <fullName evidence="1">Uncharacterized protein</fullName>
    </submittedName>
</protein>
<evidence type="ECO:0000313" key="2">
    <source>
        <dbReference type="Proteomes" id="UP000240569"/>
    </source>
</evidence>
<feature type="non-terminal residue" evidence="1">
    <location>
        <position position="65"/>
    </location>
</feature>
<gene>
    <name evidence="1" type="ORF">B9Q02_12175</name>
</gene>
<dbReference type="EMBL" id="NEXD01000182">
    <property type="protein sequence ID" value="PSN82079.1"/>
    <property type="molecule type" value="Genomic_DNA"/>
</dbReference>
<proteinExistence type="predicted"/>
<reference evidence="1 2" key="1">
    <citation type="submission" date="2017-04" db="EMBL/GenBank/DDBJ databases">
        <title>Novel microbial lineages endemic to geothermal iron-oxide mats fill important gaps in the evolutionary history of Archaea.</title>
        <authorList>
            <person name="Jay Z.J."/>
            <person name="Beam J.P."/>
            <person name="Dlakic M."/>
            <person name="Rusch D.B."/>
            <person name="Kozubal M.A."/>
            <person name="Inskeep W.P."/>
        </authorList>
    </citation>
    <scope>NUCLEOTIDE SEQUENCE [LARGE SCALE GENOMIC DNA]</scope>
    <source>
        <strain evidence="1">BE_D</strain>
    </source>
</reference>
<name>A0A2R6A6T9_9ARCH</name>
<comment type="caution">
    <text evidence="1">The sequence shown here is derived from an EMBL/GenBank/DDBJ whole genome shotgun (WGS) entry which is preliminary data.</text>
</comment>
<organism evidence="1 2">
    <name type="scientific">Candidatus Marsarchaeota G1 archaeon BE_D</name>
    <dbReference type="NCBI Taxonomy" id="1978156"/>
    <lineage>
        <taxon>Archaea</taxon>
        <taxon>Candidatus Marsarchaeota</taxon>
        <taxon>Candidatus Marsarchaeota group 1</taxon>
    </lineage>
</organism>
<sequence length="65" mass="6918">MRGVYAALAAFFILTAYAAPVSVSQVKEQALSGYLYYVFFESSPASPCATPSVNTQLSYPARTGS</sequence>
<evidence type="ECO:0000313" key="1">
    <source>
        <dbReference type="EMBL" id="PSN82079.1"/>
    </source>
</evidence>